<dbReference type="SUPFAM" id="SSF53474">
    <property type="entry name" value="alpha/beta-Hydrolases"/>
    <property type="match status" value="1"/>
</dbReference>
<evidence type="ECO:0000256" key="7">
    <source>
        <dbReference type="ARBA" id="ARBA00022837"/>
    </source>
</evidence>
<keyword evidence="3" id="KW-0624">Polysaccharide degradation</keyword>
<keyword evidence="3" id="KW-0858">Xylan degradation</keyword>
<evidence type="ECO:0000256" key="10">
    <source>
        <dbReference type="RuleBase" id="RU361238"/>
    </source>
</evidence>
<feature type="chain" id="PRO_5018823585" description="Carboxylic ester hydrolase" evidence="10">
    <location>
        <begin position="20"/>
        <end position="309"/>
    </location>
</feature>
<evidence type="ECO:0000256" key="1">
    <source>
        <dbReference type="ARBA" id="ARBA00006249"/>
    </source>
</evidence>
<evidence type="ECO:0000256" key="4">
    <source>
        <dbReference type="ARBA" id="ARBA00022723"/>
    </source>
</evidence>
<sequence length="309" mass="33643">MKPNTFTLAAIIAIPSVTATGGNNFTRRCSRLLQTLKLPDTQILSSNYTPKGTNITYPNLHPSCGQNWIIAQTNTCRLSLNVTTSSTSNVIMEVWMPEDWKSSGQRFAMTGNGGVGGCFTLSDLAFTASLGFATVGHNNGHDGLSSSPFLNKPEVIIDFAWRATLTATRIGKSATTFFYQTPLAKSYYWGCSGGGRQAMKIAQDFPSEYDGIIAGNPAADFHRLVASSLYYSYQTGPPTSPTWLSLEQWQAVNAEVLAQCDTIDGVADNVLEDPLKCHPRFENMLCGRLETWATQKCLTPAQVDAVEKI</sequence>
<dbReference type="EMBL" id="SAEB01000012">
    <property type="protein sequence ID" value="RVD81125.1"/>
    <property type="molecule type" value="Genomic_DNA"/>
</dbReference>
<dbReference type="GeneID" id="93591313"/>
<keyword evidence="7" id="KW-0106">Calcium</keyword>
<keyword evidence="2" id="KW-0719">Serine esterase</keyword>
<dbReference type="PANTHER" id="PTHR33938">
    <property type="entry name" value="FERULOYL ESTERASE B-RELATED"/>
    <property type="match status" value="1"/>
</dbReference>
<reference evidence="11 12" key="1">
    <citation type="submission" date="2019-01" db="EMBL/GenBank/DDBJ databases">
        <title>Intercellular communication is required for trap formation in the nematode-trapping fungus Duddingtonia flagrans.</title>
        <authorList>
            <person name="Youssar L."/>
            <person name="Wernet V."/>
            <person name="Hensel N."/>
            <person name="Hildebrandt H.-G."/>
            <person name="Fischer R."/>
        </authorList>
    </citation>
    <scope>NUCLEOTIDE SEQUENCE [LARGE SCALE GENOMIC DNA]</scope>
    <source>
        <strain evidence="11 12">CBS H-5679</strain>
    </source>
</reference>
<dbReference type="OrthoDB" id="3039123at2759"/>
<accession>A0A436ZQE8</accession>
<gene>
    <name evidence="11" type="ORF">DFL_009002</name>
</gene>
<dbReference type="VEuPathDB" id="FungiDB:DFL_009002"/>
<comment type="similarity">
    <text evidence="1 10">Belongs to the tannase family.</text>
</comment>
<keyword evidence="8" id="KW-1015">Disulfide bond</keyword>
<dbReference type="GO" id="GO:0045493">
    <property type="term" value="P:xylan catabolic process"/>
    <property type="evidence" value="ECO:0007669"/>
    <property type="project" value="UniProtKB-KW"/>
</dbReference>
<evidence type="ECO:0000256" key="2">
    <source>
        <dbReference type="ARBA" id="ARBA00022487"/>
    </source>
</evidence>
<protein>
    <recommendedName>
        <fullName evidence="10">Carboxylic ester hydrolase</fullName>
        <ecNumber evidence="10">3.1.1.-</ecNumber>
    </recommendedName>
</protein>
<comment type="caution">
    <text evidence="11">The sequence shown here is derived from an EMBL/GenBank/DDBJ whole genome shotgun (WGS) entry which is preliminary data.</text>
</comment>
<feature type="signal peptide" evidence="10">
    <location>
        <begin position="1"/>
        <end position="19"/>
    </location>
</feature>
<evidence type="ECO:0000256" key="9">
    <source>
        <dbReference type="ARBA" id="ARBA00034075"/>
    </source>
</evidence>
<keyword evidence="5 10" id="KW-0732">Signal</keyword>
<proteinExistence type="inferred from homology"/>
<evidence type="ECO:0000256" key="6">
    <source>
        <dbReference type="ARBA" id="ARBA00022801"/>
    </source>
</evidence>
<keyword evidence="4" id="KW-0479">Metal-binding</keyword>
<dbReference type="RefSeq" id="XP_067486669.1">
    <property type="nucleotide sequence ID" value="XM_067638820.1"/>
</dbReference>
<dbReference type="InterPro" id="IPR029058">
    <property type="entry name" value="AB_hydrolase_fold"/>
</dbReference>
<evidence type="ECO:0000256" key="3">
    <source>
        <dbReference type="ARBA" id="ARBA00022651"/>
    </source>
</evidence>
<dbReference type="EC" id="3.1.1.-" evidence="10"/>
<keyword evidence="3" id="KW-0119">Carbohydrate metabolism</keyword>
<keyword evidence="12" id="KW-1185">Reference proteome</keyword>
<name>A0A436ZQE8_ARTFL</name>
<keyword evidence="6 10" id="KW-0378">Hydrolase</keyword>
<dbReference type="PANTHER" id="PTHR33938:SF15">
    <property type="entry name" value="FERULOYL ESTERASE B-RELATED"/>
    <property type="match status" value="1"/>
</dbReference>
<evidence type="ECO:0000256" key="8">
    <source>
        <dbReference type="ARBA" id="ARBA00023157"/>
    </source>
</evidence>
<dbReference type="AlphaFoldDB" id="A0A436ZQE8"/>
<dbReference type="Pfam" id="PF07519">
    <property type="entry name" value="Tannase"/>
    <property type="match status" value="1"/>
</dbReference>
<dbReference type="InterPro" id="IPR011118">
    <property type="entry name" value="Tannase/feruloyl_esterase"/>
</dbReference>
<dbReference type="Proteomes" id="UP000283090">
    <property type="component" value="Unassembled WGS sequence"/>
</dbReference>
<comment type="catalytic activity">
    <reaction evidence="9">
        <text>feruloyl-polysaccharide + H2O = ferulate + polysaccharide.</text>
        <dbReference type="EC" id="3.1.1.73"/>
    </reaction>
</comment>
<evidence type="ECO:0000313" key="12">
    <source>
        <dbReference type="Proteomes" id="UP000283090"/>
    </source>
</evidence>
<organism evidence="11 12">
    <name type="scientific">Arthrobotrys flagrans</name>
    <name type="common">Nematode-trapping fungus</name>
    <name type="synonym">Trichothecium flagrans</name>
    <dbReference type="NCBI Taxonomy" id="97331"/>
    <lineage>
        <taxon>Eukaryota</taxon>
        <taxon>Fungi</taxon>
        <taxon>Dikarya</taxon>
        <taxon>Ascomycota</taxon>
        <taxon>Pezizomycotina</taxon>
        <taxon>Orbiliomycetes</taxon>
        <taxon>Orbiliales</taxon>
        <taxon>Orbiliaceae</taxon>
        <taxon>Arthrobotrys</taxon>
    </lineage>
</organism>
<dbReference type="STRING" id="97331.A0A436ZQE8"/>
<dbReference type="GO" id="GO:0030600">
    <property type="term" value="F:feruloyl esterase activity"/>
    <property type="evidence" value="ECO:0007669"/>
    <property type="project" value="UniProtKB-EC"/>
</dbReference>
<evidence type="ECO:0000256" key="5">
    <source>
        <dbReference type="ARBA" id="ARBA00022729"/>
    </source>
</evidence>
<evidence type="ECO:0000313" key="11">
    <source>
        <dbReference type="EMBL" id="RVD81125.1"/>
    </source>
</evidence>
<dbReference type="GO" id="GO:0046872">
    <property type="term" value="F:metal ion binding"/>
    <property type="evidence" value="ECO:0007669"/>
    <property type="project" value="UniProtKB-KW"/>
</dbReference>